<dbReference type="SUPFAM" id="SSF51735">
    <property type="entry name" value="NAD(P)-binding Rossmann-fold domains"/>
    <property type="match status" value="1"/>
</dbReference>
<dbReference type="InParanoid" id="A0A1J7ICS2"/>
<reference evidence="2 3" key="1">
    <citation type="submission" date="2016-10" db="EMBL/GenBank/DDBJ databases">
        <title>Draft genome sequence of Coniochaeta ligniaria NRRL30616, a lignocellulolytic fungus for bioabatement of inhibitors in plant biomass hydrolysates.</title>
        <authorList>
            <consortium name="DOE Joint Genome Institute"/>
            <person name="Jimenez D.J."/>
            <person name="Hector R.E."/>
            <person name="Riley R."/>
            <person name="Sun H."/>
            <person name="Grigoriev I.V."/>
            <person name="Van Elsas J.D."/>
            <person name="Nichols N.N."/>
        </authorList>
    </citation>
    <scope>NUCLEOTIDE SEQUENCE [LARGE SCALE GENOMIC DNA]</scope>
    <source>
        <strain evidence="2 3">NRRL 30616</strain>
    </source>
</reference>
<dbReference type="InterPro" id="IPR051783">
    <property type="entry name" value="NAD(P)-dependent_oxidoreduct"/>
</dbReference>
<dbReference type="PANTHER" id="PTHR48079">
    <property type="entry name" value="PROTEIN YEEZ"/>
    <property type="match status" value="1"/>
</dbReference>
<proteinExistence type="predicted"/>
<evidence type="ECO:0000259" key="1">
    <source>
        <dbReference type="Pfam" id="PF01370"/>
    </source>
</evidence>
<dbReference type="PANTHER" id="PTHR48079:SF9">
    <property type="entry name" value="PUTATIVE-RELATED"/>
    <property type="match status" value="1"/>
</dbReference>
<protein>
    <submittedName>
        <fullName evidence="2">Putative oxidoreductase</fullName>
    </submittedName>
</protein>
<dbReference type="FunCoup" id="A0A1J7ICS2">
    <property type="interactions" value="32"/>
</dbReference>
<dbReference type="AlphaFoldDB" id="A0A1J7ICS2"/>
<keyword evidence="3" id="KW-1185">Reference proteome</keyword>
<dbReference type="GO" id="GO:0005737">
    <property type="term" value="C:cytoplasm"/>
    <property type="evidence" value="ECO:0007669"/>
    <property type="project" value="TreeGrafter"/>
</dbReference>
<dbReference type="Proteomes" id="UP000182658">
    <property type="component" value="Unassembled WGS sequence"/>
</dbReference>
<dbReference type="InterPro" id="IPR001509">
    <property type="entry name" value="Epimerase_deHydtase"/>
</dbReference>
<dbReference type="InterPro" id="IPR036291">
    <property type="entry name" value="NAD(P)-bd_dom_sf"/>
</dbReference>
<evidence type="ECO:0000313" key="3">
    <source>
        <dbReference type="Proteomes" id="UP000182658"/>
    </source>
</evidence>
<accession>A0A1J7ICS2</accession>
<dbReference type="GO" id="GO:0004029">
    <property type="term" value="F:aldehyde dehydrogenase (NAD+) activity"/>
    <property type="evidence" value="ECO:0007669"/>
    <property type="project" value="TreeGrafter"/>
</dbReference>
<sequence>MKVFVTGSTGNIGTALVRELLSAGHTVLGLTRSDAGVEKLKAAGAEPLRGTLEDLEVLKKASAECDAVAHLAFNHDFTNYEGACKTDRAAISAMGSAMAAAGGNKALIITSGTMGLGREKGKVLTEQDGADTKSQLGAARGPSEGVALGFAEQGVRVMVMRLPPVVHGAGSLGFVMFLLQSAKKDGKVVYIGNGDNRWSTVHTLDAVRAFRLALEKGEAGAVFHAVGEEGVPVKELAHAVGKKMGVPVETTTPEEAQAVFGFMSLAIAADSVASSEATKAALGWTPVHPTLLQDIEGDLLQQSA</sequence>
<dbReference type="Pfam" id="PF01370">
    <property type="entry name" value="Epimerase"/>
    <property type="match status" value="1"/>
</dbReference>
<dbReference type="STRING" id="1408157.A0A1J7ICS2"/>
<feature type="domain" description="NAD-dependent epimerase/dehydratase" evidence="1">
    <location>
        <begin position="3"/>
        <end position="221"/>
    </location>
</feature>
<name>A0A1J7ICS2_9PEZI</name>
<dbReference type="CDD" id="cd05262">
    <property type="entry name" value="SDR_a7"/>
    <property type="match status" value="1"/>
</dbReference>
<dbReference type="OrthoDB" id="10262413at2759"/>
<organism evidence="2 3">
    <name type="scientific">Coniochaeta ligniaria NRRL 30616</name>
    <dbReference type="NCBI Taxonomy" id="1408157"/>
    <lineage>
        <taxon>Eukaryota</taxon>
        <taxon>Fungi</taxon>
        <taxon>Dikarya</taxon>
        <taxon>Ascomycota</taxon>
        <taxon>Pezizomycotina</taxon>
        <taxon>Sordariomycetes</taxon>
        <taxon>Sordariomycetidae</taxon>
        <taxon>Coniochaetales</taxon>
        <taxon>Coniochaetaceae</taxon>
        <taxon>Coniochaeta</taxon>
    </lineage>
</organism>
<dbReference type="Gene3D" id="3.40.50.720">
    <property type="entry name" value="NAD(P)-binding Rossmann-like Domain"/>
    <property type="match status" value="1"/>
</dbReference>
<dbReference type="EMBL" id="KV875102">
    <property type="protein sequence ID" value="OIW25229.1"/>
    <property type="molecule type" value="Genomic_DNA"/>
</dbReference>
<gene>
    <name evidence="2" type="ORF">CONLIGDRAFT_636308</name>
</gene>
<evidence type="ECO:0000313" key="2">
    <source>
        <dbReference type="EMBL" id="OIW25229.1"/>
    </source>
</evidence>